<comment type="caution">
    <text evidence="2">The sequence shown here is derived from an EMBL/GenBank/DDBJ whole genome shotgun (WGS) entry which is preliminary data.</text>
</comment>
<feature type="compositionally biased region" description="Low complexity" evidence="1">
    <location>
        <begin position="31"/>
        <end position="44"/>
    </location>
</feature>
<evidence type="ECO:0000256" key="1">
    <source>
        <dbReference type="SAM" id="MobiDB-lite"/>
    </source>
</evidence>
<accession>A0A081B6D9</accession>
<dbReference type="STRING" id="1333998.M2A_0106"/>
<reference evidence="2 3" key="1">
    <citation type="submission" date="2014-07" db="EMBL/GenBank/DDBJ databases">
        <title>Tepidicaulis marinum gen. nov., sp. nov., a novel marine bacterium denitrifying nitrate to nitrous oxide strictly under microaerobic conditions.</title>
        <authorList>
            <person name="Takeuchi M."/>
            <person name="Yamagishi T."/>
            <person name="Kamagata Y."/>
            <person name="Oshima K."/>
            <person name="Hattori M."/>
            <person name="Katayama T."/>
            <person name="Hanada S."/>
            <person name="Tamaki H."/>
            <person name="Marumo K."/>
            <person name="Maeda H."/>
            <person name="Nedachi M."/>
            <person name="Iwasaki W."/>
            <person name="Suwa Y."/>
            <person name="Sakata S."/>
        </authorList>
    </citation>
    <scope>NUCLEOTIDE SEQUENCE [LARGE SCALE GENOMIC DNA]</scope>
    <source>
        <strain evidence="2 3">MA2</strain>
    </source>
</reference>
<dbReference type="Proteomes" id="UP000028702">
    <property type="component" value="Unassembled WGS sequence"/>
</dbReference>
<feature type="compositionally biased region" description="Basic and acidic residues" evidence="1">
    <location>
        <begin position="45"/>
        <end position="66"/>
    </location>
</feature>
<evidence type="ECO:0000313" key="3">
    <source>
        <dbReference type="Proteomes" id="UP000028702"/>
    </source>
</evidence>
<gene>
    <name evidence="2" type="ORF">M2A_0106</name>
</gene>
<evidence type="ECO:0000313" key="2">
    <source>
        <dbReference type="EMBL" id="GAK43607.1"/>
    </source>
</evidence>
<organism evidence="2 3">
    <name type="scientific">Tepidicaulis marinus</name>
    <dbReference type="NCBI Taxonomy" id="1333998"/>
    <lineage>
        <taxon>Bacteria</taxon>
        <taxon>Pseudomonadati</taxon>
        <taxon>Pseudomonadota</taxon>
        <taxon>Alphaproteobacteria</taxon>
        <taxon>Hyphomicrobiales</taxon>
        <taxon>Parvibaculaceae</taxon>
        <taxon>Tepidicaulis</taxon>
    </lineage>
</organism>
<dbReference type="AlphaFoldDB" id="A0A081B6D9"/>
<name>A0A081B6D9_9HYPH</name>
<dbReference type="EMBL" id="BBIO01000001">
    <property type="protein sequence ID" value="GAK43607.1"/>
    <property type="molecule type" value="Genomic_DNA"/>
</dbReference>
<keyword evidence="3" id="KW-1185">Reference proteome</keyword>
<sequence>MARNRASAQPASSSSSQAAETASTEKQEQGAAPAPDADAASAAAPEKESGKQTAEQAKKAGKKADQELSATDLAPFLGEMRDLEKGKDGRLKAVLREVTEADILSFRQNGDEVSVVTADGHRHALKLGELA</sequence>
<proteinExistence type="predicted"/>
<feature type="compositionally biased region" description="Low complexity" evidence="1">
    <location>
        <begin position="1"/>
        <end position="22"/>
    </location>
</feature>
<feature type="region of interest" description="Disordered" evidence="1">
    <location>
        <begin position="1"/>
        <end position="87"/>
    </location>
</feature>
<dbReference type="RefSeq" id="WP_045441674.1">
    <property type="nucleotide sequence ID" value="NZ_BBIO01000001.1"/>
</dbReference>
<protein>
    <submittedName>
        <fullName evidence="2">Conserved protein</fullName>
    </submittedName>
</protein>